<evidence type="ECO:0000256" key="11">
    <source>
        <dbReference type="SAM" id="MobiDB-lite"/>
    </source>
</evidence>
<keyword evidence="5" id="KW-0970">Cilium biogenesis/degradation</keyword>
<dbReference type="PANTHER" id="PTHR28388">
    <property type="entry name" value="TRANSMEMBRANE PROTEIN 237"/>
    <property type="match status" value="1"/>
</dbReference>
<feature type="transmembrane region" description="Helical" evidence="12">
    <location>
        <begin position="377"/>
        <end position="397"/>
    </location>
</feature>
<keyword evidence="9" id="KW-0966">Cell projection</keyword>
<evidence type="ECO:0000256" key="8">
    <source>
        <dbReference type="ARBA" id="ARBA00023136"/>
    </source>
</evidence>
<evidence type="ECO:0000256" key="9">
    <source>
        <dbReference type="ARBA" id="ARBA00023273"/>
    </source>
</evidence>
<keyword evidence="6 12" id="KW-1133">Transmembrane helix</keyword>
<feature type="transmembrane region" description="Helical" evidence="12">
    <location>
        <begin position="259"/>
        <end position="278"/>
    </location>
</feature>
<sequence>MTSLSEDIITNLTQSLDEVITDHSQDIDLALDTPLPDLSPSGSPSPVLIARPASRLDPILPRGVTGVRKKKKRRIMKHSPSIQLDTVMPTSNRPLPPLETDSSSPVRAVTPNEPPPHVHLQQPLNVSYEPIHLLSVEDIASHTETTILGNPISTHNTQSQFLMKSEKAFFERKDGRFIPVSKQDTPPIDPIPHSNCSSRLSCSRTNLAHICNPIFHTFGLLSHSLLVGITIWHTVFVYTLASYSNLDLNSVLNVSKLSLPSHCIFYSLSTVTVVYLADRIDLPSLNRKYVLEAFHKKQYIIILNVIAFFLTSLSLIICLSLMYIDLQIHYISLPYSDGWDTLWPDLLTNSTTQNCQLYSIGTQSYYPVDIPVSDRVLVFKILLLVRAILCTCSWLLVESCPTHNRWYLYVKRVIRD</sequence>
<organism evidence="13 14">
    <name type="scientific">Oopsacas minuta</name>
    <dbReference type="NCBI Taxonomy" id="111878"/>
    <lineage>
        <taxon>Eukaryota</taxon>
        <taxon>Metazoa</taxon>
        <taxon>Porifera</taxon>
        <taxon>Hexactinellida</taxon>
        <taxon>Hexasterophora</taxon>
        <taxon>Lyssacinosida</taxon>
        <taxon>Leucopsacidae</taxon>
        <taxon>Oopsacas</taxon>
    </lineage>
</organism>
<dbReference type="GO" id="GO:0035869">
    <property type="term" value="C:ciliary transition zone"/>
    <property type="evidence" value="ECO:0007669"/>
    <property type="project" value="TreeGrafter"/>
</dbReference>
<comment type="subcellular location">
    <subcellularLocation>
        <location evidence="1">Cell projection</location>
        <location evidence="1">Cilium</location>
    </subcellularLocation>
    <subcellularLocation>
        <location evidence="2">Membrane</location>
        <topology evidence="2">Multi-pass membrane protein</topology>
    </subcellularLocation>
</comment>
<comment type="function">
    <text evidence="10">Component of the transition zone in primary cilia. Required for ciliogenesis.</text>
</comment>
<dbReference type="InterPro" id="IPR029409">
    <property type="entry name" value="TMEM237"/>
</dbReference>
<proteinExistence type="inferred from homology"/>
<dbReference type="Proteomes" id="UP001165289">
    <property type="component" value="Unassembled WGS sequence"/>
</dbReference>
<evidence type="ECO:0000256" key="4">
    <source>
        <dbReference type="ARBA" id="ARBA00022692"/>
    </source>
</evidence>
<gene>
    <name evidence="13" type="ORF">LOD99_9716</name>
</gene>
<dbReference type="GO" id="GO:0016020">
    <property type="term" value="C:membrane"/>
    <property type="evidence" value="ECO:0007669"/>
    <property type="project" value="UniProtKB-SubCell"/>
</dbReference>
<dbReference type="Pfam" id="PF15383">
    <property type="entry name" value="TMEM237"/>
    <property type="match status" value="1"/>
</dbReference>
<dbReference type="AlphaFoldDB" id="A0AAV7KLS3"/>
<accession>A0AAV7KLS3</accession>
<keyword evidence="14" id="KW-1185">Reference proteome</keyword>
<evidence type="ECO:0000256" key="1">
    <source>
        <dbReference type="ARBA" id="ARBA00004138"/>
    </source>
</evidence>
<evidence type="ECO:0000256" key="10">
    <source>
        <dbReference type="ARBA" id="ARBA00025631"/>
    </source>
</evidence>
<evidence type="ECO:0000256" key="2">
    <source>
        <dbReference type="ARBA" id="ARBA00004141"/>
    </source>
</evidence>
<evidence type="ECO:0000256" key="7">
    <source>
        <dbReference type="ARBA" id="ARBA00023069"/>
    </source>
</evidence>
<evidence type="ECO:0000313" key="14">
    <source>
        <dbReference type="Proteomes" id="UP001165289"/>
    </source>
</evidence>
<feature type="region of interest" description="Disordered" evidence="11">
    <location>
        <begin position="85"/>
        <end position="108"/>
    </location>
</feature>
<feature type="transmembrane region" description="Helical" evidence="12">
    <location>
        <begin position="214"/>
        <end position="239"/>
    </location>
</feature>
<comment type="caution">
    <text evidence="13">The sequence shown here is derived from an EMBL/GenBank/DDBJ whole genome shotgun (WGS) entry which is preliminary data.</text>
</comment>
<dbReference type="GO" id="GO:0060271">
    <property type="term" value="P:cilium assembly"/>
    <property type="evidence" value="ECO:0007669"/>
    <property type="project" value="TreeGrafter"/>
</dbReference>
<evidence type="ECO:0000256" key="5">
    <source>
        <dbReference type="ARBA" id="ARBA00022794"/>
    </source>
</evidence>
<keyword evidence="4 12" id="KW-0812">Transmembrane</keyword>
<evidence type="ECO:0000256" key="6">
    <source>
        <dbReference type="ARBA" id="ARBA00022989"/>
    </source>
</evidence>
<comment type="similarity">
    <text evidence="3">Belongs to the TMEM237 family.</text>
</comment>
<evidence type="ECO:0000256" key="12">
    <source>
        <dbReference type="SAM" id="Phobius"/>
    </source>
</evidence>
<name>A0AAV7KLS3_9METZ</name>
<dbReference type="EMBL" id="JAKMXF010000003">
    <property type="protein sequence ID" value="KAI6661948.1"/>
    <property type="molecule type" value="Genomic_DNA"/>
</dbReference>
<dbReference type="PANTHER" id="PTHR28388:SF1">
    <property type="entry name" value="TRANSMEMBRANE PROTEIN 237"/>
    <property type="match status" value="1"/>
</dbReference>
<evidence type="ECO:0000256" key="3">
    <source>
        <dbReference type="ARBA" id="ARBA00008783"/>
    </source>
</evidence>
<keyword evidence="8 12" id="KW-0472">Membrane</keyword>
<keyword evidence="7" id="KW-0969">Cilium</keyword>
<reference evidence="13 14" key="1">
    <citation type="journal article" date="2023" name="BMC Biol.">
        <title>The compact genome of the sponge Oopsacas minuta (Hexactinellida) is lacking key metazoan core genes.</title>
        <authorList>
            <person name="Santini S."/>
            <person name="Schenkelaars Q."/>
            <person name="Jourda C."/>
            <person name="Duchesne M."/>
            <person name="Belahbib H."/>
            <person name="Rocher C."/>
            <person name="Selva M."/>
            <person name="Riesgo A."/>
            <person name="Vervoort M."/>
            <person name="Leys S.P."/>
            <person name="Kodjabachian L."/>
            <person name="Le Bivic A."/>
            <person name="Borchiellini C."/>
            <person name="Claverie J.M."/>
            <person name="Renard E."/>
        </authorList>
    </citation>
    <scope>NUCLEOTIDE SEQUENCE [LARGE SCALE GENOMIC DNA]</scope>
    <source>
        <strain evidence="13">SPO-2</strain>
    </source>
</reference>
<feature type="transmembrane region" description="Helical" evidence="12">
    <location>
        <begin position="299"/>
        <end position="324"/>
    </location>
</feature>
<protein>
    <submittedName>
        <fullName evidence="13">Uncharacterized protein</fullName>
    </submittedName>
</protein>
<evidence type="ECO:0000313" key="13">
    <source>
        <dbReference type="EMBL" id="KAI6661948.1"/>
    </source>
</evidence>